<dbReference type="eggNOG" id="COG1917">
    <property type="taxonomic scope" value="Bacteria"/>
</dbReference>
<dbReference type="PANTHER" id="PTHR46797:SF1">
    <property type="entry name" value="METHYLPHOSPHONATE SYNTHASE"/>
    <property type="match status" value="1"/>
</dbReference>
<evidence type="ECO:0000313" key="3">
    <source>
        <dbReference type="EMBL" id="AII07584.1"/>
    </source>
</evidence>
<dbReference type="Gene3D" id="2.60.120.10">
    <property type="entry name" value="Jelly Rolls"/>
    <property type="match status" value="1"/>
</dbReference>
<sequence>MANELATEGASGVDAPRIGPRLKAARQAQRLTLDELAASCGITKGYLSKIERDHASASVATLVRICAALNIPVGSLFESSAAGEVVRADNYPPISFGGERMAEFLLTPFGERRIQSLLSRIEPGGGSGSETYELPVDVAFVYVVSGRICISFNGPGAGEDVALATGDAFTFSPQLPHSFRALGDDTTTVLWILAPALPDDVRPTSR</sequence>
<dbReference type="PROSITE" id="PS50943">
    <property type="entry name" value="HTH_CROC1"/>
    <property type="match status" value="1"/>
</dbReference>
<dbReference type="Pfam" id="PF01381">
    <property type="entry name" value="HTH_3"/>
    <property type="match status" value="1"/>
</dbReference>
<dbReference type="InterPro" id="IPR010982">
    <property type="entry name" value="Lambda_DNA-bd_dom_sf"/>
</dbReference>
<dbReference type="InterPro" id="IPR013096">
    <property type="entry name" value="Cupin_2"/>
</dbReference>
<dbReference type="Gene3D" id="1.10.260.40">
    <property type="entry name" value="lambda repressor-like DNA-binding domains"/>
    <property type="match status" value="1"/>
</dbReference>
<dbReference type="GO" id="GO:0005829">
    <property type="term" value="C:cytosol"/>
    <property type="evidence" value="ECO:0007669"/>
    <property type="project" value="TreeGrafter"/>
</dbReference>
<dbReference type="RefSeq" id="WP_128640587.1">
    <property type="nucleotide sequence ID" value="NZ_CP008947.1"/>
</dbReference>
<reference evidence="3 4" key="1">
    <citation type="submission" date="2014-07" db="EMBL/GenBank/DDBJ databases">
        <title>Genome Sequence of Rhodococcus opacus Strain R7, a Biodegrader of Mono- and Polycyclic Aromatic Hydrocarbons.</title>
        <authorList>
            <person name="Di Gennaro P."/>
            <person name="Zampolli J."/>
            <person name="Presti I."/>
            <person name="Cappelletti M."/>
            <person name="D'Ursi P."/>
            <person name="Orro A."/>
            <person name="Mezzelani A."/>
            <person name="Milanesi L."/>
        </authorList>
    </citation>
    <scope>NUCLEOTIDE SEQUENCE [LARGE SCALE GENOMIC DNA]</scope>
    <source>
        <strain evidence="3 4">R7</strain>
    </source>
</reference>
<dbReference type="CDD" id="cd00093">
    <property type="entry name" value="HTH_XRE"/>
    <property type="match status" value="1"/>
</dbReference>
<dbReference type="InterPro" id="IPR050807">
    <property type="entry name" value="TransReg_Diox_bact_type"/>
</dbReference>
<dbReference type="PANTHER" id="PTHR46797">
    <property type="entry name" value="HTH-TYPE TRANSCRIPTIONAL REGULATOR"/>
    <property type="match status" value="1"/>
</dbReference>
<protein>
    <submittedName>
        <fullName evidence="3">XRE family transcriptional regulator</fullName>
    </submittedName>
</protein>
<dbReference type="InterPro" id="IPR014710">
    <property type="entry name" value="RmlC-like_jellyroll"/>
</dbReference>
<evidence type="ECO:0000256" key="1">
    <source>
        <dbReference type="ARBA" id="ARBA00023125"/>
    </source>
</evidence>
<dbReference type="GO" id="GO:0003677">
    <property type="term" value="F:DNA binding"/>
    <property type="evidence" value="ECO:0007669"/>
    <property type="project" value="UniProtKB-KW"/>
</dbReference>
<proteinExistence type="predicted"/>
<keyword evidence="1" id="KW-0238">DNA-binding</keyword>
<evidence type="ECO:0000313" key="4">
    <source>
        <dbReference type="Proteomes" id="UP000028488"/>
    </source>
</evidence>
<dbReference type="SUPFAM" id="SSF47413">
    <property type="entry name" value="lambda repressor-like DNA-binding domains"/>
    <property type="match status" value="1"/>
</dbReference>
<dbReference type="GO" id="GO:0003700">
    <property type="term" value="F:DNA-binding transcription factor activity"/>
    <property type="evidence" value="ECO:0007669"/>
    <property type="project" value="TreeGrafter"/>
</dbReference>
<name>A0A076EW76_RHOOP</name>
<dbReference type="Proteomes" id="UP000028488">
    <property type="component" value="Chromosome"/>
</dbReference>
<dbReference type="InterPro" id="IPR011051">
    <property type="entry name" value="RmlC_Cupin_sf"/>
</dbReference>
<dbReference type="SMART" id="SM00530">
    <property type="entry name" value="HTH_XRE"/>
    <property type="match status" value="1"/>
</dbReference>
<dbReference type="SUPFAM" id="SSF51182">
    <property type="entry name" value="RmlC-like cupins"/>
    <property type="match status" value="1"/>
</dbReference>
<feature type="domain" description="HTH cro/C1-type" evidence="2">
    <location>
        <begin position="22"/>
        <end position="76"/>
    </location>
</feature>
<organism evidence="3 4">
    <name type="scientific">Rhodococcus opacus</name>
    <name type="common">Nocardia opaca</name>
    <dbReference type="NCBI Taxonomy" id="37919"/>
    <lineage>
        <taxon>Bacteria</taxon>
        <taxon>Bacillati</taxon>
        <taxon>Actinomycetota</taxon>
        <taxon>Actinomycetes</taxon>
        <taxon>Mycobacteriales</taxon>
        <taxon>Nocardiaceae</taxon>
        <taxon>Rhodococcus</taxon>
    </lineage>
</organism>
<dbReference type="EMBL" id="CP008947">
    <property type="protein sequence ID" value="AII07584.1"/>
    <property type="molecule type" value="Genomic_DNA"/>
</dbReference>
<dbReference type="InterPro" id="IPR001387">
    <property type="entry name" value="Cro/C1-type_HTH"/>
</dbReference>
<accession>A0A076EW76</accession>
<dbReference type="eggNOG" id="COG1396">
    <property type="taxonomic scope" value="Bacteria"/>
</dbReference>
<dbReference type="CDD" id="cd02209">
    <property type="entry name" value="cupin_XRE_C"/>
    <property type="match status" value="1"/>
</dbReference>
<dbReference type="AlphaFoldDB" id="A0A076EW76"/>
<dbReference type="Pfam" id="PF07883">
    <property type="entry name" value="Cupin_2"/>
    <property type="match status" value="1"/>
</dbReference>
<evidence type="ECO:0000259" key="2">
    <source>
        <dbReference type="PROSITE" id="PS50943"/>
    </source>
</evidence>
<gene>
    <name evidence="3" type="ORF">EP51_24175</name>
</gene>